<evidence type="ECO:0000256" key="2">
    <source>
        <dbReference type="SAM" id="Phobius"/>
    </source>
</evidence>
<name>A0A840IU16_9PSEU</name>
<feature type="transmembrane region" description="Helical" evidence="2">
    <location>
        <begin position="87"/>
        <end position="108"/>
    </location>
</feature>
<keyword evidence="2" id="KW-0472">Membrane</keyword>
<evidence type="ECO:0000313" key="3">
    <source>
        <dbReference type="EMBL" id="MBB4685956.1"/>
    </source>
</evidence>
<organism evidence="3 4">
    <name type="scientific">Amycolatopsis jiangsuensis</name>
    <dbReference type="NCBI Taxonomy" id="1181879"/>
    <lineage>
        <taxon>Bacteria</taxon>
        <taxon>Bacillati</taxon>
        <taxon>Actinomycetota</taxon>
        <taxon>Actinomycetes</taxon>
        <taxon>Pseudonocardiales</taxon>
        <taxon>Pseudonocardiaceae</taxon>
        <taxon>Amycolatopsis</taxon>
    </lineage>
</organism>
<reference evidence="3 4" key="1">
    <citation type="submission" date="2020-08" db="EMBL/GenBank/DDBJ databases">
        <title>Sequencing the genomes of 1000 actinobacteria strains.</title>
        <authorList>
            <person name="Klenk H.-P."/>
        </authorList>
    </citation>
    <scope>NUCLEOTIDE SEQUENCE [LARGE SCALE GENOMIC DNA]</scope>
    <source>
        <strain evidence="3 4">DSM 45859</strain>
    </source>
</reference>
<comment type="caution">
    <text evidence="3">The sequence shown here is derived from an EMBL/GenBank/DDBJ whole genome shotgun (WGS) entry which is preliminary data.</text>
</comment>
<sequence>MATRAARILSPALFLLAGMLLLFLPSVAVSCDVPIAAGTHAPAGVHVTYSGAAVIGDRPQVETSGAWARTQQWEDAYSSRSKVMDPLVRGLAVGTLVVLAAGMATALLRSTRGRVVTSAVLAATGIVLVVVTEVLAKSALETAVRNLVGALVPPRPGTDFADVLAHVGDAVHLRSGLWATTAGLAVIAALNVVALVRQRKSPSAPAAGHAIPDGQPDGGSSGREVDSG</sequence>
<gene>
    <name evidence="3" type="ORF">BJY18_003441</name>
</gene>
<evidence type="ECO:0000256" key="1">
    <source>
        <dbReference type="SAM" id="MobiDB-lite"/>
    </source>
</evidence>
<dbReference type="AlphaFoldDB" id="A0A840IU16"/>
<evidence type="ECO:0000313" key="4">
    <source>
        <dbReference type="Proteomes" id="UP000581769"/>
    </source>
</evidence>
<dbReference type="Proteomes" id="UP000581769">
    <property type="component" value="Unassembled WGS sequence"/>
</dbReference>
<keyword evidence="4" id="KW-1185">Reference proteome</keyword>
<protein>
    <submittedName>
        <fullName evidence="3">Uncharacterized protein</fullName>
    </submittedName>
</protein>
<accession>A0A840IU16</accession>
<feature type="transmembrane region" description="Helical" evidence="2">
    <location>
        <begin position="177"/>
        <end position="196"/>
    </location>
</feature>
<dbReference type="RefSeq" id="WP_184780908.1">
    <property type="nucleotide sequence ID" value="NZ_JACHMG010000001.1"/>
</dbReference>
<feature type="transmembrane region" description="Helical" evidence="2">
    <location>
        <begin position="115"/>
        <end position="136"/>
    </location>
</feature>
<feature type="region of interest" description="Disordered" evidence="1">
    <location>
        <begin position="202"/>
        <end position="228"/>
    </location>
</feature>
<dbReference type="EMBL" id="JACHMG010000001">
    <property type="protein sequence ID" value="MBB4685956.1"/>
    <property type="molecule type" value="Genomic_DNA"/>
</dbReference>
<proteinExistence type="predicted"/>
<dbReference type="PROSITE" id="PS51257">
    <property type="entry name" value="PROKAR_LIPOPROTEIN"/>
    <property type="match status" value="1"/>
</dbReference>
<keyword evidence="2" id="KW-0812">Transmembrane</keyword>
<keyword evidence="2" id="KW-1133">Transmembrane helix</keyword>